<feature type="compositionally biased region" description="Low complexity" evidence="2">
    <location>
        <begin position="189"/>
        <end position="242"/>
    </location>
</feature>
<evidence type="ECO:0000256" key="1">
    <source>
        <dbReference type="ARBA" id="ARBA00008812"/>
    </source>
</evidence>
<dbReference type="EMBL" id="JBEUKS010000010">
    <property type="protein sequence ID" value="MFC1442018.1"/>
    <property type="molecule type" value="Genomic_DNA"/>
</dbReference>
<gene>
    <name evidence="4" type="ORF">ABUW04_27565</name>
</gene>
<feature type="domain" description="Lipid/polyisoprenoid-binding YceI-like" evidence="3">
    <location>
        <begin position="27"/>
        <end position="183"/>
    </location>
</feature>
<dbReference type="Pfam" id="PF04264">
    <property type="entry name" value="YceI"/>
    <property type="match status" value="1"/>
</dbReference>
<dbReference type="Proteomes" id="UP001592581">
    <property type="component" value="Unassembled WGS sequence"/>
</dbReference>
<evidence type="ECO:0000259" key="3">
    <source>
        <dbReference type="SMART" id="SM00867"/>
    </source>
</evidence>
<dbReference type="PANTHER" id="PTHR34406:SF1">
    <property type="entry name" value="PROTEIN YCEI"/>
    <property type="match status" value="1"/>
</dbReference>
<dbReference type="RefSeq" id="WP_380566964.1">
    <property type="nucleotide sequence ID" value="NZ_JBEUKS010000010.1"/>
</dbReference>
<accession>A0ABV6XVC6</accession>
<proteinExistence type="inferred from homology"/>
<feature type="compositionally biased region" description="Low complexity" evidence="2">
    <location>
        <begin position="1"/>
        <end position="21"/>
    </location>
</feature>
<dbReference type="SMART" id="SM00867">
    <property type="entry name" value="YceI"/>
    <property type="match status" value="1"/>
</dbReference>
<keyword evidence="5" id="KW-1185">Reference proteome</keyword>
<evidence type="ECO:0000256" key="2">
    <source>
        <dbReference type="SAM" id="MobiDB-lite"/>
    </source>
</evidence>
<feature type="region of interest" description="Disordered" evidence="2">
    <location>
        <begin position="189"/>
        <end position="281"/>
    </location>
</feature>
<name>A0ABV6XVC6_9ACTN</name>
<comment type="caution">
    <text evidence="4">The sequence shown here is derived from an EMBL/GenBank/DDBJ whole genome shotgun (WGS) entry which is preliminary data.</text>
</comment>
<feature type="region of interest" description="Disordered" evidence="2">
    <location>
        <begin position="1"/>
        <end position="27"/>
    </location>
</feature>
<dbReference type="Gene3D" id="2.40.128.110">
    <property type="entry name" value="Lipid/polyisoprenoid-binding, YceI-like"/>
    <property type="match status" value="1"/>
</dbReference>
<protein>
    <submittedName>
        <fullName evidence="4">YceI family protein</fullName>
    </submittedName>
</protein>
<comment type="similarity">
    <text evidence="1">Belongs to the UPF0312 family.</text>
</comment>
<dbReference type="InterPro" id="IPR007372">
    <property type="entry name" value="Lipid/polyisoprenoid-bd_YceI"/>
</dbReference>
<sequence length="281" mass="28772">MTDQGSAPSSTSESTSTESPAAPLPGVYRVDPDQTVIRFRARSMFGLVPVSGTFTVGQGEFTVAEDVAASTIDVTVLAESFASGNAKRDEHIRSADYLEAAAHHDIVFRSASIQQGSATTAPGELTVRGVTQPCVLTIATVTGDDKTVTAKASTTVDRYAFGLTKQKGMVGRQTSLEIDVVAVRESGSATSVVSSEAPAEAAEEVAVPPAEAEAPVEAPAEAPAEPVTEAPVEPVAEASTEAPAEEATEEASEEPAEAVTAETAAEAAPEASTEAPERPAD</sequence>
<reference evidence="4 5" key="1">
    <citation type="submission" date="2024-06" db="EMBL/GenBank/DDBJ databases">
        <authorList>
            <person name="Lee S.D."/>
        </authorList>
    </citation>
    <scope>NUCLEOTIDE SEQUENCE [LARGE SCALE GENOMIC DNA]</scope>
    <source>
        <strain evidence="4 5">N1-10</strain>
    </source>
</reference>
<organism evidence="4 5">
    <name type="scientific">Streptacidiphilus jeojiensis</name>
    <dbReference type="NCBI Taxonomy" id="3229225"/>
    <lineage>
        <taxon>Bacteria</taxon>
        <taxon>Bacillati</taxon>
        <taxon>Actinomycetota</taxon>
        <taxon>Actinomycetes</taxon>
        <taxon>Kitasatosporales</taxon>
        <taxon>Streptomycetaceae</taxon>
        <taxon>Streptacidiphilus</taxon>
    </lineage>
</organism>
<evidence type="ECO:0000313" key="4">
    <source>
        <dbReference type="EMBL" id="MFC1442018.1"/>
    </source>
</evidence>
<dbReference type="InterPro" id="IPR036761">
    <property type="entry name" value="TTHA0802/YceI-like_sf"/>
</dbReference>
<feature type="compositionally biased region" description="Low complexity" evidence="2">
    <location>
        <begin position="257"/>
        <end position="274"/>
    </location>
</feature>
<dbReference type="PANTHER" id="PTHR34406">
    <property type="entry name" value="PROTEIN YCEI"/>
    <property type="match status" value="1"/>
</dbReference>
<feature type="compositionally biased region" description="Acidic residues" evidence="2">
    <location>
        <begin position="243"/>
        <end position="256"/>
    </location>
</feature>
<evidence type="ECO:0000313" key="5">
    <source>
        <dbReference type="Proteomes" id="UP001592581"/>
    </source>
</evidence>
<dbReference type="SUPFAM" id="SSF101874">
    <property type="entry name" value="YceI-like"/>
    <property type="match status" value="1"/>
</dbReference>